<reference evidence="1 2" key="1">
    <citation type="submission" date="2019-12" db="EMBL/GenBank/DDBJ databases">
        <title>Genomic-based taxomic classification of the family Erythrobacteraceae.</title>
        <authorList>
            <person name="Xu L."/>
        </authorList>
    </citation>
    <scope>NUCLEOTIDE SEQUENCE [LARGE SCALE GENOMIC DNA]</scope>
    <source>
        <strain evidence="1 2">S36</strain>
    </source>
</reference>
<name>A0A6I4U142_9SPHN</name>
<dbReference type="GO" id="GO:0016787">
    <property type="term" value="F:hydrolase activity"/>
    <property type="evidence" value="ECO:0007669"/>
    <property type="project" value="UniProtKB-KW"/>
</dbReference>
<keyword evidence="1" id="KW-0378">Hydrolase</keyword>
<proteinExistence type="predicted"/>
<organism evidence="1 2">
    <name type="scientific">Croceibacterium xixiisoli</name>
    <dbReference type="NCBI Taxonomy" id="1476466"/>
    <lineage>
        <taxon>Bacteria</taxon>
        <taxon>Pseudomonadati</taxon>
        <taxon>Pseudomonadota</taxon>
        <taxon>Alphaproteobacteria</taxon>
        <taxon>Sphingomonadales</taxon>
        <taxon>Erythrobacteraceae</taxon>
        <taxon>Croceibacterium</taxon>
    </lineage>
</organism>
<dbReference type="PANTHER" id="PTHR48098:SF6">
    <property type="entry name" value="FERRI-BACILLIBACTIN ESTERASE BESA"/>
    <property type="match status" value="1"/>
</dbReference>
<protein>
    <submittedName>
        <fullName evidence="1">Alpha/beta hydrolase</fullName>
    </submittedName>
</protein>
<dbReference type="PANTHER" id="PTHR48098">
    <property type="entry name" value="ENTEROCHELIN ESTERASE-RELATED"/>
    <property type="match status" value="1"/>
</dbReference>
<gene>
    <name evidence="1" type="ORF">GRI97_15440</name>
</gene>
<accession>A0A6I4U142</accession>
<sequence>MLPGIAGDYFPLDSSSVGRRFHIFVKLPESYGTDPARTYPVSILLDGDTTYPMIAPQSLLMVYDEGVPETIVVGVAYGGLGADVNKRHIDFSVALDDGTPGGAPAFLQMLEDELLPQIAARYRVDPTPLMLFGQSRGGAFALYAAHQRPSLFQTYVASNPSREANGRLYDLEHPPGAARSQSRLVIVSGTRDRPPLRAAAEQWAAGMAGRTDLPWQAELVSIEGGTHSASAGRAYRAGLLRAFGLPALSP</sequence>
<dbReference type="InterPro" id="IPR029058">
    <property type="entry name" value="AB_hydrolase_fold"/>
</dbReference>
<evidence type="ECO:0000313" key="2">
    <source>
        <dbReference type="Proteomes" id="UP000469430"/>
    </source>
</evidence>
<keyword evidence="2" id="KW-1185">Reference proteome</keyword>
<dbReference type="InterPro" id="IPR050583">
    <property type="entry name" value="Mycobacterial_A85_antigen"/>
</dbReference>
<dbReference type="SUPFAM" id="SSF53474">
    <property type="entry name" value="alpha/beta-Hydrolases"/>
    <property type="match status" value="1"/>
</dbReference>
<dbReference type="EMBL" id="WTYJ01000003">
    <property type="protein sequence ID" value="MXP00384.1"/>
    <property type="molecule type" value="Genomic_DNA"/>
</dbReference>
<dbReference type="Gene3D" id="3.40.50.1820">
    <property type="entry name" value="alpha/beta hydrolase"/>
    <property type="match status" value="1"/>
</dbReference>
<evidence type="ECO:0000313" key="1">
    <source>
        <dbReference type="EMBL" id="MXP00384.1"/>
    </source>
</evidence>
<dbReference type="AlphaFoldDB" id="A0A6I4U142"/>
<comment type="caution">
    <text evidence="1">The sequence shown here is derived from an EMBL/GenBank/DDBJ whole genome shotgun (WGS) entry which is preliminary data.</text>
</comment>
<dbReference type="InterPro" id="IPR000801">
    <property type="entry name" value="Esterase-like"/>
</dbReference>
<dbReference type="Pfam" id="PF00756">
    <property type="entry name" value="Esterase"/>
    <property type="match status" value="1"/>
</dbReference>
<dbReference type="Proteomes" id="UP000469430">
    <property type="component" value="Unassembled WGS sequence"/>
</dbReference>
<dbReference type="OrthoDB" id="5523653at2"/>
<dbReference type="RefSeq" id="WP_161392092.1">
    <property type="nucleotide sequence ID" value="NZ_JBHSCP010000002.1"/>
</dbReference>